<evidence type="ECO:0000259" key="11">
    <source>
        <dbReference type="PROSITE" id="PS50939"/>
    </source>
</evidence>
<dbReference type="PANTHER" id="PTHR47797:SF3">
    <property type="entry name" value="CYTOCHROME B561 DOMAIN-CONTAINING PROTEIN"/>
    <property type="match status" value="1"/>
</dbReference>
<feature type="transmembrane region" description="Helical" evidence="8">
    <location>
        <begin position="337"/>
        <end position="355"/>
    </location>
</feature>
<dbReference type="InterPro" id="IPR005018">
    <property type="entry name" value="DOMON_domain"/>
</dbReference>
<feature type="compositionally biased region" description="Low complexity" evidence="7">
    <location>
        <begin position="192"/>
        <end position="207"/>
    </location>
</feature>
<dbReference type="Gene3D" id="1.20.120.1770">
    <property type="match status" value="1"/>
</dbReference>
<feature type="domain" description="Cytochrome b561" evidence="11">
    <location>
        <begin position="187"/>
        <end position="398"/>
    </location>
</feature>
<keyword evidence="6 8" id="KW-0472">Membrane</keyword>
<dbReference type="Pfam" id="PF16010">
    <property type="entry name" value="CDH-cyt"/>
    <property type="match status" value="1"/>
</dbReference>
<keyword evidence="4" id="KW-0249">Electron transport</keyword>
<dbReference type="AlphaFoldDB" id="A0A9W8K7P5"/>
<dbReference type="GO" id="GO:0016020">
    <property type="term" value="C:membrane"/>
    <property type="evidence" value="ECO:0007669"/>
    <property type="project" value="UniProtKB-SubCell"/>
</dbReference>
<evidence type="ECO:0008006" key="14">
    <source>
        <dbReference type="Google" id="ProtNLM"/>
    </source>
</evidence>
<protein>
    <recommendedName>
        <fullName evidence="14">CBD9-like protein</fullName>
    </recommendedName>
</protein>
<comment type="caution">
    <text evidence="12">The sequence shown here is derived from an EMBL/GenBank/DDBJ whole genome shotgun (WGS) entry which is preliminary data.</text>
</comment>
<gene>
    <name evidence="12" type="ORF">NLJ89_g2263</name>
</gene>
<feature type="domain" description="DOMON" evidence="10">
    <location>
        <begin position="50"/>
        <end position="160"/>
    </location>
</feature>
<evidence type="ECO:0000256" key="4">
    <source>
        <dbReference type="ARBA" id="ARBA00022982"/>
    </source>
</evidence>
<evidence type="ECO:0000259" key="10">
    <source>
        <dbReference type="PROSITE" id="PS50836"/>
    </source>
</evidence>
<feature type="region of interest" description="Disordered" evidence="7">
    <location>
        <begin position="192"/>
        <end position="220"/>
    </location>
</feature>
<evidence type="ECO:0000256" key="6">
    <source>
        <dbReference type="ARBA" id="ARBA00023136"/>
    </source>
</evidence>
<dbReference type="PROSITE" id="PS50836">
    <property type="entry name" value="DOMON"/>
    <property type="match status" value="1"/>
</dbReference>
<dbReference type="Pfam" id="PF03188">
    <property type="entry name" value="Cytochrom_B561"/>
    <property type="match status" value="1"/>
</dbReference>
<keyword evidence="9" id="KW-0732">Signal</keyword>
<dbReference type="SMART" id="SM00665">
    <property type="entry name" value="B561"/>
    <property type="match status" value="1"/>
</dbReference>
<evidence type="ECO:0000256" key="3">
    <source>
        <dbReference type="ARBA" id="ARBA00022692"/>
    </source>
</evidence>
<evidence type="ECO:0000256" key="1">
    <source>
        <dbReference type="ARBA" id="ARBA00004370"/>
    </source>
</evidence>
<keyword evidence="2" id="KW-0813">Transport</keyword>
<feature type="compositionally biased region" description="Polar residues" evidence="7">
    <location>
        <begin position="421"/>
        <end position="432"/>
    </location>
</feature>
<feature type="signal peptide" evidence="9">
    <location>
        <begin position="1"/>
        <end position="18"/>
    </location>
</feature>
<reference evidence="12" key="1">
    <citation type="submission" date="2022-07" db="EMBL/GenBank/DDBJ databases">
        <title>Genome Sequence of Agrocybe chaxingu.</title>
        <authorList>
            <person name="Buettner E."/>
        </authorList>
    </citation>
    <scope>NUCLEOTIDE SEQUENCE</scope>
    <source>
        <strain evidence="12">MP-N11</strain>
    </source>
</reference>
<dbReference type="CDD" id="cd08760">
    <property type="entry name" value="Cyt_b561_FRRS1_like"/>
    <property type="match status" value="1"/>
</dbReference>
<dbReference type="SUPFAM" id="SSF49344">
    <property type="entry name" value="CBD9-like"/>
    <property type="match status" value="1"/>
</dbReference>
<evidence type="ECO:0000256" key="9">
    <source>
        <dbReference type="SAM" id="SignalP"/>
    </source>
</evidence>
<feature type="transmembrane region" description="Helical" evidence="8">
    <location>
        <begin position="267"/>
        <end position="292"/>
    </location>
</feature>
<keyword evidence="5 8" id="KW-1133">Transmembrane helix</keyword>
<dbReference type="PANTHER" id="PTHR47797">
    <property type="entry name" value="DEHYDROGENASE, PUTATIVE (AFU_ORTHOLOGUE AFUA_8G05805)-RELATED"/>
    <property type="match status" value="1"/>
</dbReference>
<dbReference type="InterPro" id="IPR015920">
    <property type="entry name" value="Cellobiose_DH-like_cyt"/>
</dbReference>
<dbReference type="Gene3D" id="2.60.40.1210">
    <property type="entry name" value="Cellobiose dehydrogenase, cytochrome domain"/>
    <property type="match status" value="1"/>
</dbReference>
<dbReference type="EMBL" id="JANKHO010000135">
    <property type="protein sequence ID" value="KAJ3514642.1"/>
    <property type="molecule type" value="Genomic_DNA"/>
</dbReference>
<feature type="transmembrane region" description="Helical" evidence="8">
    <location>
        <begin position="304"/>
        <end position="325"/>
    </location>
</feature>
<keyword evidence="13" id="KW-1185">Reference proteome</keyword>
<evidence type="ECO:0000256" key="5">
    <source>
        <dbReference type="ARBA" id="ARBA00022989"/>
    </source>
</evidence>
<evidence type="ECO:0000256" key="2">
    <source>
        <dbReference type="ARBA" id="ARBA00022448"/>
    </source>
</evidence>
<evidence type="ECO:0000256" key="7">
    <source>
        <dbReference type="SAM" id="MobiDB-lite"/>
    </source>
</evidence>
<evidence type="ECO:0000256" key="8">
    <source>
        <dbReference type="SAM" id="Phobius"/>
    </source>
</evidence>
<name>A0A9W8K7P5_9AGAR</name>
<dbReference type="InterPro" id="IPR006593">
    <property type="entry name" value="Cyt_b561/ferric_Rdtase_TM"/>
</dbReference>
<dbReference type="OrthoDB" id="19261at2759"/>
<dbReference type="PROSITE" id="PS50939">
    <property type="entry name" value="CYTOCHROME_B561"/>
    <property type="match status" value="1"/>
</dbReference>
<dbReference type="Proteomes" id="UP001148786">
    <property type="component" value="Unassembled WGS sequence"/>
</dbReference>
<dbReference type="CDD" id="cd09630">
    <property type="entry name" value="CDH_like_cytochrome"/>
    <property type="match status" value="1"/>
</dbReference>
<evidence type="ECO:0000313" key="13">
    <source>
        <dbReference type="Proteomes" id="UP001148786"/>
    </source>
</evidence>
<proteinExistence type="predicted"/>
<sequence>MLPLLVLFLFQFLLSACGLQPVSVQAALQSPATDDYASRIFTPVSSRLLRSVCIAATVNGSTTTYVVSSSGNRRVGWMGMGFGSQMANTPMVIMWLNSDGSVTLSQRSATRLVMPTVDSDPPRVASFSSGASVLTGSTMSFAFTIPSNSDTRQSVIYALGTTTPSSSAVDAPIVQHIDAGTLSLDLTKQVSTSTTTSSGSSPTSTGTPGSGTGTGSGSTSIPLRPHQKVIVAHAVFCTVGFLLFLPAGVFVARFMRTFVPSWFQGHWILQWGIAGPTILIGIILGIVGVGQAGASHLDDNHKRWGIALFILYLVQCAFGAAVHFIKKQNRTRRPPQNYAHAILGLAVIGLAFYQVRSGYHEEWPLTTGRDPLPSGIDVLFWIWVALLPLAYAAGLVFLPKQYRQEQEAVKVRRQDDEGNFNLKQTSYQQSRR</sequence>
<evidence type="ECO:0000313" key="12">
    <source>
        <dbReference type="EMBL" id="KAJ3514642.1"/>
    </source>
</evidence>
<keyword evidence="3 8" id="KW-0812">Transmembrane</keyword>
<feature type="region of interest" description="Disordered" evidence="7">
    <location>
        <begin position="411"/>
        <end position="432"/>
    </location>
</feature>
<dbReference type="SMART" id="SM00664">
    <property type="entry name" value="DoH"/>
    <property type="match status" value="1"/>
</dbReference>
<organism evidence="12 13">
    <name type="scientific">Agrocybe chaxingu</name>
    <dbReference type="NCBI Taxonomy" id="84603"/>
    <lineage>
        <taxon>Eukaryota</taxon>
        <taxon>Fungi</taxon>
        <taxon>Dikarya</taxon>
        <taxon>Basidiomycota</taxon>
        <taxon>Agaricomycotina</taxon>
        <taxon>Agaricomycetes</taxon>
        <taxon>Agaricomycetidae</taxon>
        <taxon>Agaricales</taxon>
        <taxon>Agaricineae</taxon>
        <taxon>Strophariaceae</taxon>
        <taxon>Agrocybe</taxon>
    </lineage>
</organism>
<feature type="transmembrane region" description="Helical" evidence="8">
    <location>
        <begin position="378"/>
        <end position="398"/>
    </location>
</feature>
<comment type="subcellular location">
    <subcellularLocation>
        <location evidence="1">Membrane</location>
    </subcellularLocation>
</comment>
<feature type="chain" id="PRO_5040999674" description="CBD9-like protein" evidence="9">
    <location>
        <begin position="19"/>
        <end position="432"/>
    </location>
</feature>
<feature type="transmembrane region" description="Helical" evidence="8">
    <location>
        <begin position="230"/>
        <end position="255"/>
    </location>
</feature>
<accession>A0A9W8K7P5</accession>